<proteinExistence type="predicted"/>
<evidence type="ECO:0000313" key="2">
    <source>
        <dbReference type="Proteomes" id="UP000318585"/>
    </source>
</evidence>
<reference evidence="1 2" key="1">
    <citation type="submission" date="2019-07" db="EMBL/GenBank/DDBJ databases">
        <title>Novel species of Flavobacterium.</title>
        <authorList>
            <person name="Liu Q."/>
            <person name="Xin Y.-H."/>
        </authorList>
    </citation>
    <scope>NUCLEOTIDE SEQUENCE [LARGE SCALE GENOMIC DNA]</scope>
    <source>
        <strain evidence="1 2">LB3P56</strain>
    </source>
</reference>
<sequence>MELRCLLFHIINGLKSVATIWIVPTELLRTSKSQRLGTFVGWIKIRCYNIDRSYGTFTYFKEPAARNIL</sequence>
<keyword evidence="2" id="KW-1185">Reference proteome</keyword>
<dbReference type="Proteomes" id="UP000318585">
    <property type="component" value="Unassembled WGS sequence"/>
</dbReference>
<dbReference type="EMBL" id="VJZR01000001">
    <property type="protein sequence ID" value="TRX23663.1"/>
    <property type="molecule type" value="Genomic_DNA"/>
</dbReference>
<accession>A0A553CT19</accession>
<name>A0A553CT19_9FLAO</name>
<protein>
    <submittedName>
        <fullName evidence="1">Uncharacterized protein</fullName>
    </submittedName>
</protein>
<dbReference type="RefSeq" id="WP_144070609.1">
    <property type="nucleotide sequence ID" value="NZ_VJZR01000001.1"/>
</dbReference>
<organism evidence="1 2">
    <name type="scientific">Flavobacterium franklandianum</name>
    <dbReference type="NCBI Taxonomy" id="2594430"/>
    <lineage>
        <taxon>Bacteria</taxon>
        <taxon>Pseudomonadati</taxon>
        <taxon>Bacteroidota</taxon>
        <taxon>Flavobacteriia</taxon>
        <taxon>Flavobacteriales</taxon>
        <taxon>Flavobacteriaceae</taxon>
        <taxon>Flavobacterium</taxon>
    </lineage>
</organism>
<dbReference type="AlphaFoldDB" id="A0A553CT19"/>
<evidence type="ECO:0000313" key="1">
    <source>
        <dbReference type="EMBL" id="TRX23663.1"/>
    </source>
</evidence>
<comment type="caution">
    <text evidence="1">The sequence shown here is derived from an EMBL/GenBank/DDBJ whole genome shotgun (WGS) entry which is preliminary data.</text>
</comment>
<gene>
    <name evidence="1" type="ORF">FNW17_00335</name>
</gene>